<dbReference type="OrthoDB" id="9780765at2"/>
<gene>
    <name evidence="6" type="ORF">PW52_04630</name>
</gene>
<reference evidence="6 7" key="1">
    <citation type="submission" date="2014-11" db="EMBL/GenBank/DDBJ databases">
        <title>Tamlana sedimentorum sp. nov., isolated from shallow sand sediments of the Sea of Japan.</title>
        <authorList>
            <person name="Romanenko L.A."/>
        </authorList>
    </citation>
    <scope>NUCLEOTIDE SEQUENCE [LARGE SCALE GENOMIC DNA]</scope>
    <source>
        <strain evidence="6 7">JCM 19808</strain>
    </source>
</reference>
<dbReference type="InterPro" id="IPR016292">
    <property type="entry name" value="Epoxide_hydrolase"/>
</dbReference>
<evidence type="ECO:0000256" key="2">
    <source>
        <dbReference type="ARBA" id="ARBA00022797"/>
    </source>
</evidence>
<dbReference type="Pfam" id="PF06441">
    <property type="entry name" value="EHN"/>
    <property type="match status" value="1"/>
</dbReference>
<evidence type="ECO:0000313" key="7">
    <source>
        <dbReference type="Proteomes" id="UP000032578"/>
    </source>
</evidence>
<evidence type="ECO:0000259" key="5">
    <source>
        <dbReference type="Pfam" id="PF06441"/>
    </source>
</evidence>
<dbReference type="PATRIC" id="fig|1435349.4.peg.1842"/>
<dbReference type="PIRSF" id="PIRSF001112">
    <property type="entry name" value="Epoxide_hydrolase"/>
    <property type="match status" value="1"/>
</dbReference>
<keyword evidence="3" id="KW-0378">Hydrolase</keyword>
<organism evidence="6 7">
    <name type="scientific">Neotamlana sedimentorum</name>
    <dbReference type="NCBI Taxonomy" id="1435349"/>
    <lineage>
        <taxon>Bacteria</taxon>
        <taxon>Pseudomonadati</taxon>
        <taxon>Bacteroidota</taxon>
        <taxon>Flavobacteriia</taxon>
        <taxon>Flavobacteriales</taxon>
        <taxon>Flavobacteriaceae</taxon>
        <taxon>Neotamlana</taxon>
    </lineage>
</organism>
<evidence type="ECO:0000313" key="6">
    <source>
        <dbReference type="EMBL" id="KJD36449.1"/>
    </source>
</evidence>
<feature type="domain" description="Epoxide hydrolase N-terminal" evidence="5">
    <location>
        <begin position="6"/>
        <end position="110"/>
    </location>
</feature>
<dbReference type="STRING" id="1435349.PW52_04630"/>
<dbReference type="PRINTS" id="PR00412">
    <property type="entry name" value="EPOXHYDRLASE"/>
</dbReference>
<feature type="active site" description="Nucleophile" evidence="4">
    <location>
        <position position="177"/>
    </location>
</feature>
<evidence type="ECO:0000256" key="1">
    <source>
        <dbReference type="ARBA" id="ARBA00010088"/>
    </source>
</evidence>
<dbReference type="GO" id="GO:0004301">
    <property type="term" value="F:epoxide hydrolase activity"/>
    <property type="evidence" value="ECO:0007669"/>
    <property type="project" value="TreeGrafter"/>
</dbReference>
<keyword evidence="7" id="KW-1185">Reference proteome</keyword>
<feature type="active site" description="Proton acceptor" evidence="4">
    <location>
        <position position="359"/>
    </location>
</feature>
<evidence type="ECO:0000256" key="3">
    <source>
        <dbReference type="ARBA" id="ARBA00022801"/>
    </source>
</evidence>
<dbReference type="InterPro" id="IPR000639">
    <property type="entry name" value="Epox_hydrolase-like"/>
</dbReference>
<evidence type="ECO:0000256" key="4">
    <source>
        <dbReference type="PIRSR" id="PIRSR001112-1"/>
    </source>
</evidence>
<protein>
    <submittedName>
        <fullName evidence="6">Multidrug MFS transporter</fullName>
    </submittedName>
</protein>
<sequence>MKSNLTPFKIQISDKVLNDLQTRLSLTRWPDEPENANWSYGTNLEYLKELVHFWQNQYDWRANEKHLNQYPQFKETVDGVGIHFVYIKGKGKNSKPLILTHGWPDSFYRFYKAIPMLTESKESNNPSDFSFDVIIPSIPGFGFSDKTALDDDRTAKIWNSLMTDILGYKEYFAAGGDMGANITKSLANQFPDAVKAIHLTDVGYPNGSEDWSQMSEAEQKFGQHIQQWFYTEGAFNMVQSTKPQTLAYGLNDSPVGLAAWIIEKFNSWSDSNGNIENCFTKNELLTNIMIYWVTETINSSIRTYKNVAMASYSGGLKSSEYVEVPTGVSGFPGEAPVPKEWMERKVNLKKLSYPSKGGHFAAMEVPEFWTKEITSFFFGLKVITLLN</sequence>
<dbReference type="InterPro" id="IPR010497">
    <property type="entry name" value="Epoxide_hydro_N"/>
</dbReference>
<keyword evidence="2" id="KW-0058">Aromatic hydrocarbons catabolism</keyword>
<dbReference type="EMBL" id="JTDW01000003">
    <property type="protein sequence ID" value="KJD36449.1"/>
    <property type="molecule type" value="Genomic_DNA"/>
</dbReference>
<comment type="caution">
    <text evidence="6">The sequence shown here is derived from an EMBL/GenBank/DDBJ whole genome shotgun (WGS) entry which is preliminary data.</text>
</comment>
<comment type="similarity">
    <text evidence="1">Belongs to the peptidase S33 family.</text>
</comment>
<dbReference type="PANTHER" id="PTHR21661">
    <property type="entry name" value="EPOXIDE HYDROLASE 1-RELATED"/>
    <property type="match status" value="1"/>
</dbReference>
<accession>A0A0D7WBK6</accession>
<dbReference type="AlphaFoldDB" id="A0A0D7WBK6"/>
<dbReference type="Gene3D" id="3.40.50.1820">
    <property type="entry name" value="alpha/beta hydrolase"/>
    <property type="match status" value="1"/>
</dbReference>
<name>A0A0D7WBK6_9FLAO</name>
<dbReference type="GO" id="GO:0097176">
    <property type="term" value="P:epoxide metabolic process"/>
    <property type="evidence" value="ECO:0007669"/>
    <property type="project" value="TreeGrafter"/>
</dbReference>
<dbReference type="Proteomes" id="UP000032578">
    <property type="component" value="Unassembled WGS sequence"/>
</dbReference>
<dbReference type="PANTHER" id="PTHR21661:SF35">
    <property type="entry name" value="EPOXIDE HYDROLASE"/>
    <property type="match status" value="1"/>
</dbReference>
<dbReference type="InterPro" id="IPR029058">
    <property type="entry name" value="AB_hydrolase_fold"/>
</dbReference>
<feature type="active site" description="Proton donor" evidence="4">
    <location>
        <position position="304"/>
    </location>
</feature>
<dbReference type="RefSeq" id="WP_044631764.1">
    <property type="nucleotide sequence ID" value="NZ_JTDW01000003.1"/>
</dbReference>
<proteinExistence type="inferred from homology"/>
<dbReference type="SUPFAM" id="SSF53474">
    <property type="entry name" value="alpha/beta-Hydrolases"/>
    <property type="match status" value="1"/>
</dbReference>